<dbReference type="AlphaFoldDB" id="A0A7S3HML9"/>
<keyword evidence="6" id="KW-0687">Ribonucleoprotein</keyword>
<sequence length="178" mass="19727">MGKAGQARQVFRSYGKNSKVKKVSGTEKAKPNISKLKKGLVPGSVLILLAGRFRGRRAVFLKQLESGLLLVTGPYAVNGVPLRRVNQRMCIATSAKVDLKAAKYDVTDAYFKRDAAKKSKKDEMFTSGKDKSEMSAEKKSGQKKMDEEVVKGMAPDMKGYLKARFSLSAKMYPHELKF</sequence>
<comment type="similarity">
    <text evidence="2">Belongs to the eukaryotic ribosomal protein eL6 family.</text>
</comment>
<evidence type="ECO:0000313" key="8">
    <source>
        <dbReference type="EMBL" id="CAE0299551.1"/>
    </source>
</evidence>
<comment type="subcellular location">
    <subcellularLocation>
        <location evidence="1">Plastid</location>
        <location evidence="1">Chloroplast</location>
    </subcellularLocation>
</comment>
<gene>
    <name evidence="8" type="ORF">SELO1098_LOCUS28405</name>
</gene>
<dbReference type="InterPro" id="IPR041997">
    <property type="entry name" value="Ribosomal_eL6_KOW"/>
</dbReference>
<dbReference type="EMBL" id="HBIC01055300">
    <property type="protein sequence ID" value="CAE0299551.1"/>
    <property type="molecule type" value="Transcribed_RNA"/>
</dbReference>
<feature type="region of interest" description="Disordered" evidence="7">
    <location>
        <begin position="121"/>
        <end position="148"/>
    </location>
</feature>
<keyword evidence="3" id="KW-0150">Chloroplast</keyword>
<accession>A0A7S3HML9</accession>
<organism evidence="8">
    <name type="scientific">Spumella elongata</name>
    <dbReference type="NCBI Taxonomy" id="89044"/>
    <lineage>
        <taxon>Eukaryota</taxon>
        <taxon>Sar</taxon>
        <taxon>Stramenopiles</taxon>
        <taxon>Ochrophyta</taxon>
        <taxon>Chrysophyceae</taxon>
        <taxon>Chromulinales</taxon>
        <taxon>Chromulinaceae</taxon>
        <taxon>Spumella</taxon>
    </lineage>
</organism>
<dbReference type="FunFam" id="2.30.30.30:FF:000014">
    <property type="entry name" value="60S ribosomal protein L6"/>
    <property type="match status" value="1"/>
</dbReference>
<dbReference type="InterPro" id="IPR008991">
    <property type="entry name" value="Translation_prot_SH3-like_sf"/>
</dbReference>
<evidence type="ECO:0008006" key="9">
    <source>
        <dbReference type="Google" id="ProtNLM"/>
    </source>
</evidence>
<keyword evidence="5" id="KW-0689">Ribosomal protein</keyword>
<dbReference type="GO" id="GO:0003723">
    <property type="term" value="F:RNA binding"/>
    <property type="evidence" value="ECO:0007669"/>
    <property type="project" value="TreeGrafter"/>
</dbReference>
<dbReference type="GO" id="GO:0000027">
    <property type="term" value="P:ribosomal large subunit assembly"/>
    <property type="evidence" value="ECO:0007669"/>
    <property type="project" value="TreeGrafter"/>
</dbReference>
<dbReference type="InterPro" id="IPR000915">
    <property type="entry name" value="60S_ribosomal_eL6"/>
</dbReference>
<name>A0A7S3HML9_9STRA</name>
<dbReference type="PANTHER" id="PTHR10715:SF0">
    <property type="entry name" value="LARGE RIBOSOMAL SUBUNIT PROTEIN EL6"/>
    <property type="match status" value="1"/>
</dbReference>
<dbReference type="CDD" id="cd13156">
    <property type="entry name" value="KOW_RPL6"/>
    <property type="match status" value="1"/>
</dbReference>
<evidence type="ECO:0000256" key="7">
    <source>
        <dbReference type="SAM" id="MobiDB-lite"/>
    </source>
</evidence>
<evidence type="ECO:0000256" key="6">
    <source>
        <dbReference type="ARBA" id="ARBA00023274"/>
    </source>
</evidence>
<evidence type="ECO:0000256" key="2">
    <source>
        <dbReference type="ARBA" id="ARBA00010592"/>
    </source>
</evidence>
<dbReference type="Gene3D" id="2.30.30.30">
    <property type="match status" value="1"/>
</dbReference>
<evidence type="ECO:0000256" key="3">
    <source>
        <dbReference type="ARBA" id="ARBA00022528"/>
    </source>
</evidence>
<dbReference type="GO" id="GO:0022625">
    <property type="term" value="C:cytosolic large ribosomal subunit"/>
    <property type="evidence" value="ECO:0007669"/>
    <property type="project" value="TreeGrafter"/>
</dbReference>
<reference evidence="8" key="1">
    <citation type="submission" date="2021-01" db="EMBL/GenBank/DDBJ databases">
        <authorList>
            <person name="Corre E."/>
            <person name="Pelletier E."/>
            <person name="Niang G."/>
            <person name="Scheremetjew M."/>
            <person name="Finn R."/>
            <person name="Kale V."/>
            <person name="Holt S."/>
            <person name="Cochrane G."/>
            <person name="Meng A."/>
            <person name="Brown T."/>
            <person name="Cohen L."/>
        </authorList>
    </citation>
    <scope>NUCLEOTIDE SEQUENCE</scope>
    <source>
        <strain evidence="8">CCAP 955/1</strain>
    </source>
</reference>
<dbReference type="GO" id="GO:0003735">
    <property type="term" value="F:structural constituent of ribosome"/>
    <property type="evidence" value="ECO:0007669"/>
    <property type="project" value="InterPro"/>
</dbReference>
<dbReference type="GO" id="GO:0009507">
    <property type="term" value="C:chloroplast"/>
    <property type="evidence" value="ECO:0007669"/>
    <property type="project" value="UniProtKB-SubCell"/>
</dbReference>
<dbReference type="SUPFAM" id="SSF50104">
    <property type="entry name" value="Translation proteins SH3-like domain"/>
    <property type="match status" value="1"/>
</dbReference>
<dbReference type="Pfam" id="PF01159">
    <property type="entry name" value="Ribosomal_L6e"/>
    <property type="match status" value="1"/>
</dbReference>
<keyword evidence="4" id="KW-0934">Plastid</keyword>
<dbReference type="PANTHER" id="PTHR10715">
    <property type="entry name" value="60S RIBOSOMAL PROTEIN L6"/>
    <property type="match status" value="1"/>
</dbReference>
<protein>
    <recommendedName>
        <fullName evidence="9">60S ribosomal protein L6</fullName>
    </recommendedName>
</protein>
<evidence type="ECO:0000256" key="1">
    <source>
        <dbReference type="ARBA" id="ARBA00004229"/>
    </source>
</evidence>
<evidence type="ECO:0000256" key="5">
    <source>
        <dbReference type="ARBA" id="ARBA00022980"/>
    </source>
</evidence>
<dbReference type="GO" id="GO:0002181">
    <property type="term" value="P:cytoplasmic translation"/>
    <property type="evidence" value="ECO:0007669"/>
    <property type="project" value="TreeGrafter"/>
</dbReference>
<evidence type="ECO:0000256" key="4">
    <source>
        <dbReference type="ARBA" id="ARBA00022640"/>
    </source>
</evidence>
<dbReference type="InterPro" id="IPR014722">
    <property type="entry name" value="Rib_uL2_dom2"/>
</dbReference>
<proteinExistence type="inferred from homology"/>